<keyword evidence="1" id="KW-0507">mRNA processing</keyword>
<dbReference type="AlphaFoldDB" id="A0AAD7AXZ0"/>
<evidence type="ECO:0000259" key="4">
    <source>
        <dbReference type="PROSITE" id="PS50158"/>
    </source>
</evidence>
<dbReference type="InterPro" id="IPR005162">
    <property type="entry name" value="Retrotrans_gag_dom"/>
</dbReference>
<feature type="compositionally biased region" description="Basic and acidic residues" evidence="3">
    <location>
        <begin position="293"/>
        <end position="306"/>
    </location>
</feature>
<accession>A0AAD7AXZ0</accession>
<dbReference type="Proteomes" id="UP001221142">
    <property type="component" value="Unassembled WGS sequence"/>
</dbReference>
<evidence type="ECO:0000256" key="2">
    <source>
        <dbReference type="PROSITE-ProRule" id="PRU00047"/>
    </source>
</evidence>
<feature type="region of interest" description="Disordered" evidence="3">
    <location>
        <begin position="119"/>
        <end position="144"/>
    </location>
</feature>
<organism evidence="5 6">
    <name type="scientific">Roridomyces roridus</name>
    <dbReference type="NCBI Taxonomy" id="1738132"/>
    <lineage>
        <taxon>Eukaryota</taxon>
        <taxon>Fungi</taxon>
        <taxon>Dikarya</taxon>
        <taxon>Basidiomycota</taxon>
        <taxon>Agaricomycotina</taxon>
        <taxon>Agaricomycetes</taxon>
        <taxon>Agaricomycetidae</taxon>
        <taxon>Agaricales</taxon>
        <taxon>Marasmiineae</taxon>
        <taxon>Mycenaceae</taxon>
        <taxon>Roridomyces</taxon>
    </lineage>
</organism>
<feature type="compositionally biased region" description="Basic residues" evidence="3">
    <location>
        <begin position="361"/>
        <end position="382"/>
    </location>
</feature>
<sequence length="701" mass="78942">MDRMDHPVPFRQSTTVTTTRMVGTRVHGYCLLEPTARILRETFQRKVAEVGSSFNGSNEDAGQVHAEEFSGGALTALGFFSPTARASWMLIQRQVAEVGASFEDSSECACRGSSSGADRCSRRMKGESNASRVSSSGFDTRSRRMGASATQVGYVLKDCQPEPRHRRSGTMEGEDSGGIGDGTVSARGIESDGLPRRKFTHAARDWMGIQDGFVLPRVVTKKSTHHIPRRVERVTDSKFFPRWFGSGNYENHLSTAPQGTWNLMVENGTQSVTKGYHPEPRVEFMAISVESVEHKQKGVRKSREPKPYFVRPASQMPEGGWFRKTISEDPPDIPSSSSSSSSSEDSSSGDSHSSQVEHSGRLNKHAARKCRDRKKRAEARQMRRATKGLEIQTPFVWDGKPELDLFDHWTFTVDQWQQLTGLTDKFAIKLIVNFMSGKASRFFMDHVASDMHKWTIKGIYRALFDHCFPTDIKQRLRRKLLNTHQGNTTVRDFVRDIKSLARRFPDVGQQQLVQILWDGAVSYVRVKWLEKGLSPEDTSFERLEKWALRYESAHEALEMEKSHWESDKEARRTWEYTSETSETDDGNSMEDSSDSSHSEAEDSSGRQATGTGRRNASDRRPMGSRTRLSAEDKDALRAEGRCFNCREVGHQERNCPERHEVSVGAARYEYSDSPGSESSSDEEQEGYWNTQGGDSSASDKD</sequence>
<dbReference type="SUPFAM" id="SSF57756">
    <property type="entry name" value="Retrovirus zinc finger-like domains"/>
    <property type="match status" value="1"/>
</dbReference>
<keyword evidence="2" id="KW-0479">Metal-binding</keyword>
<dbReference type="Pfam" id="PF03732">
    <property type="entry name" value="Retrotrans_gag"/>
    <property type="match status" value="1"/>
</dbReference>
<feature type="region of interest" description="Disordered" evidence="3">
    <location>
        <begin position="293"/>
        <end position="382"/>
    </location>
</feature>
<protein>
    <recommendedName>
        <fullName evidence="4">CCHC-type domain-containing protein</fullName>
    </recommendedName>
</protein>
<feature type="compositionally biased region" description="Polar residues" evidence="3">
    <location>
        <begin position="688"/>
        <end position="701"/>
    </location>
</feature>
<dbReference type="SMART" id="SM00343">
    <property type="entry name" value="ZnF_C2HC"/>
    <property type="match status" value="1"/>
</dbReference>
<proteinExistence type="predicted"/>
<comment type="caution">
    <text evidence="5">The sequence shown here is derived from an EMBL/GenBank/DDBJ whole genome shotgun (WGS) entry which is preliminary data.</text>
</comment>
<dbReference type="Gene3D" id="4.10.60.10">
    <property type="entry name" value="Zinc finger, CCHC-type"/>
    <property type="match status" value="1"/>
</dbReference>
<feature type="domain" description="CCHC-type" evidence="4">
    <location>
        <begin position="641"/>
        <end position="657"/>
    </location>
</feature>
<keyword evidence="2" id="KW-0863">Zinc-finger</keyword>
<reference evidence="5" key="1">
    <citation type="submission" date="2023-03" db="EMBL/GenBank/DDBJ databases">
        <title>Massive genome expansion in bonnet fungi (Mycena s.s.) driven by repeated elements and novel gene families across ecological guilds.</title>
        <authorList>
            <consortium name="Lawrence Berkeley National Laboratory"/>
            <person name="Harder C.B."/>
            <person name="Miyauchi S."/>
            <person name="Viragh M."/>
            <person name="Kuo A."/>
            <person name="Thoen E."/>
            <person name="Andreopoulos B."/>
            <person name="Lu D."/>
            <person name="Skrede I."/>
            <person name="Drula E."/>
            <person name="Henrissat B."/>
            <person name="Morin E."/>
            <person name="Kohler A."/>
            <person name="Barry K."/>
            <person name="LaButti K."/>
            <person name="Morin E."/>
            <person name="Salamov A."/>
            <person name="Lipzen A."/>
            <person name="Mereny Z."/>
            <person name="Hegedus B."/>
            <person name="Baldrian P."/>
            <person name="Stursova M."/>
            <person name="Weitz H."/>
            <person name="Taylor A."/>
            <person name="Grigoriev I.V."/>
            <person name="Nagy L.G."/>
            <person name="Martin F."/>
            <person name="Kauserud H."/>
        </authorList>
    </citation>
    <scope>NUCLEOTIDE SEQUENCE</scope>
    <source>
        <strain evidence="5">9284</strain>
    </source>
</reference>
<feature type="compositionally biased region" description="Low complexity" evidence="3">
    <location>
        <begin position="334"/>
        <end position="354"/>
    </location>
</feature>
<dbReference type="GO" id="GO:0006397">
    <property type="term" value="P:mRNA processing"/>
    <property type="evidence" value="ECO:0007669"/>
    <property type="project" value="UniProtKB-KW"/>
</dbReference>
<evidence type="ECO:0000256" key="3">
    <source>
        <dbReference type="SAM" id="MobiDB-lite"/>
    </source>
</evidence>
<dbReference type="InterPro" id="IPR001878">
    <property type="entry name" value="Znf_CCHC"/>
</dbReference>
<feature type="compositionally biased region" description="Acidic residues" evidence="3">
    <location>
        <begin position="581"/>
        <end position="593"/>
    </location>
</feature>
<dbReference type="GO" id="GO:0008270">
    <property type="term" value="F:zinc ion binding"/>
    <property type="evidence" value="ECO:0007669"/>
    <property type="project" value="UniProtKB-KW"/>
</dbReference>
<feature type="compositionally biased region" description="Basic and acidic residues" evidence="3">
    <location>
        <begin position="647"/>
        <end position="661"/>
    </location>
</feature>
<dbReference type="Pfam" id="PF00098">
    <property type="entry name" value="zf-CCHC"/>
    <property type="match status" value="1"/>
</dbReference>
<feature type="compositionally biased region" description="Basic and acidic residues" evidence="3">
    <location>
        <begin position="559"/>
        <end position="574"/>
    </location>
</feature>
<keyword evidence="6" id="KW-1185">Reference proteome</keyword>
<dbReference type="GO" id="GO:0003676">
    <property type="term" value="F:nucleic acid binding"/>
    <property type="evidence" value="ECO:0007669"/>
    <property type="project" value="InterPro"/>
</dbReference>
<feature type="compositionally biased region" description="Polar residues" evidence="3">
    <location>
        <begin position="128"/>
        <end position="139"/>
    </location>
</feature>
<gene>
    <name evidence="5" type="ORF">FB45DRAFT_1085512</name>
</gene>
<evidence type="ECO:0000313" key="5">
    <source>
        <dbReference type="EMBL" id="KAJ7603851.1"/>
    </source>
</evidence>
<feature type="region of interest" description="Disordered" evidence="3">
    <location>
        <begin position="559"/>
        <end position="701"/>
    </location>
</feature>
<feature type="compositionally biased region" description="Basic and acidic residues" evidence="3">
    <location>
        <begin position="628"/>
        <end position="640"/>
    </location>
</feature>
<feature type="compositionally biased region" description="Polar residues" evidence="3">
    <location>
        <begin position="605"/>
        <end position="614"/>
    </location>
</feature>
<dbReference type="InterPro" id="IPR036875">
    <property type="entry name" value="Znf_CCHC_sf"/>
</dbReference>
<dbReference type="PROSITE" id="PS50158">
    <property type="entry name" value="ZF_CCHC"/>
    <property type="match status" value="1"/>
</dbReference>
<keyword evidence="2" id="KW-0862">Zinc</keyword>
<name>A0AAD7AXZ0_9AGAR</name>
<evidence type="ECO:0000313" key="6">
    <source>
        <dbReference type="Proteomes" id="UP001221142"/>
    </source>
</evidence>
<dbReference type="EMBL" id="JARKIF010000123">
    <property type="protein sequence ID" value="KAJ7603851.1"/>
    <property type="molecule type" value="Genomic_DNA"/>
</dbReference>
<feature type="region of interest" description="Disordered" evidence="3">
    <location>
        <begin position="161"/>
        <end position="190"/>
    </location>
</feature>
<evidence type="ECO:0000256" key="1">
    <source>
        <dbReference type="ARBA" id="ARBA00022664"/>
    </source>
</evidence>
<feature type="compositionally biased region" description="Basic and acidic residues" evidence="3">
    <location>
        <begin position="594"/>
        <end position="604"/>
    </location>
</feature>